<dbReference type="PANTHER" id="PTHR35177">
    <property type="entry name" value="HYDROGENASE MATURATION FACTOR HYBG"/>
    <property type="match status" value="1"/>
</dbReference>
<dbReference type="InterPro" id="IPR001109">
    <property type="entry name" value="Hydrogenase_HupF/HypC"/>
</dbReference>
<name>A0A3N6N865_9BURK</name>
<dbReference type="GO" id="GO:0051604">
    <property type="term" value="P:protein maturation"/>
    <property type="evidence" value="ECO:0007669"/>
    <property type="project" value="TreeGrafter"/>
</dbReference>
<comment type="similarity">
    <text evidence="1">Belongs to the HupF/HypC family.</text>
</comment>
<organism evidence="2 3">
    <name type="scientific">Paraburkholderia dinghuensis</name>
    <dbReference type="NCBI Taxonomy" id="2305225"/>
    <lineage>
        <taxon>Bacteria</taxon>
        <taxon>Pseudomonadati</taxon>
        <taxon>Pseudomonadota</taxon>
        <taxon>Betaproteobacteria</taxon>
        <taxon>Burkholderiales</taxon>
        <taxon>Burkholderiaceae</taxon>
        <taxon>Paraburkholderia</taxon>
    </lineage>
</organism>
<dbReference type="Proteomes" id="UP000272778">
    <property type="component" value="Unassembled WGS sequence"/>
</dbReference>
<evidence type="ECO:0000313" key="3">
    <source>
        <dbReference type="Proteomes" id="UP000272778"/>
    </source>
</evidence>
<dbReference type="GO" id="GO:0005506">
    <property type="term" value="F:iron ion binding"/>
    <property type="evidence" value="ECO:0007669"/>
    <property type="project" value="TreeGrafter"/>
</dbReference>
<keyword evidence="3" id="KW-1185">Reference proteome</keyword>
<reference evidence="2 3" key="1">
    <citation type="submission" date="2018-11" db="EMBL/GenBank/DDBJ databases">
        <title>Paraburkholderia sp. DHOA04, isolated from soil.</title>
        <authorList>
            <person name="Gao Z.-H."/>
            <person name="Qiu L.-H."/>
            <person name="Fu J.-C."/>
        </authorList>
    </citation>
    <scope>NUCLEOTIDE SEQUENCE [LARGE SCALE GENOMIC DNA]</scope>
    <source>
        <strain evidence="2 3">DHOA04</strain>
    </source>
</reference>
<dbReference type="AlphaFoldDB" id="A0A3N6N865"/>
<dbReference type="EMBL" id="RQIS01000006">
    <property type="protein sequence ID" value="RQH07061.1"/>
    <property type="molecule type" value="Genomic_DNA"/>
</dbReference>
<dbReference type="OrthoDB" id="9806017at2"/>
<dbReference type="GO" id="GO:1902670">
    <property type="term" value="F:carbon dioxide binding"/>
    <property type="evidence" value="ECO:0007669"/>
    <property type="project" value="TreeGrafter"/>
</dbReference>
<dbReference type="PANTHER" id="PTHR35177:SF2">
    <property type="entry name" value="HYDROGENASE MATURATION FACTOR HYBG"/>
    <property type="match status" value="1"/>
</dbReference>
<accession>A0A3N6N865</accession>
<dbReference type="NCBIfam" id="TIGR00074">
    <property type="entry name" value="hypC_hupF"/>
    <property type="match status" value="1"/>
</dbReference>
<comment type="caution">
    <text evidence="2">The sequence shown here is derived from an EMBL/GenBank/DDBJ whole genome shotgun (WGS) entry which is preliminary data.</text>
</comment>
<protein>
    <submittedName>
        <fullName evidence="2">HypC/HybG/HupF family hydrogenase formation chaperone</fullName>
    </submittedName>
</protein>
<sequence>MCLAMPVEVVELLPGDCARVSVDGVTREISLALVENVAPGDFVLLHVGYAIGKLDRAQADATLAQLAALAASCDGNEMDRTPDDASGGVQA</sequence>
<gene>
    <name evidence="2" type="ORF">D1Y85_10345</name>
</gene>
<dbReference type="Pfam" id="PF01455">
    <property type="entry name" value="HupF_HypC"/>
    <property type="match status" value="1"/>
</dbReference>
<dbReference type="SUPFAM" id="SSF159127">
    <property type="entry name" value="HupF/HypC-like"/>
    <property type="match status" value="1"/>
</dbReference>
<dbReference type="Gene3D" id="2.30.30.140">
    <property type="match status" value="1"/>
</dbReference>
<proteinExistence type="inferred from homology"/>
<dbReference type="PRINTS" id="PR00445">
    <property type="entry name" value="HUPFHYPC"/>
</dbReference>
<evidence type="ECO:0000313" key="2">
    <source>
        <dbReference type="EMBL" id="RQH07061.1"/>
    </source>
</evidence>
<dbReference type="RefSeq" id="WP_124150953.1">
    <property type="nucleotide sequence ID" value="NZ_RQIS01000006.1"/>
</dbReference>
<evidence type="ECO:0000256" key="1">
    <source>
        <dbReference type="ARBA" id="ARBA00006018"/>
    </source>
</evidence>